<dbReference type="RefSeq" id="WP_090325365.1">
    <property type="nucleotide sequence ID" value="NZ_FNKJ01000003.1"/>
</dbReference>
<evidence type="ECO:0000313" key="2">
    <source>
        <dbReference type="Proteomes" id="UP000199570"/>
    </source>
</evidence>
<organism evidence="1 2">
    <name type="scientific">Pseudomonas moorei</name>
    <dbReference type="NCBI Taxonomy" id="395599"/>
    <lineage>
        <taxon>Bacteria</taxon>
        <taxon>Pseudomonadati</taxon>
        <taxon>Pseudomonadota</taxon>
        <taxon>Gammaproteobacteria</taxon>
        <taxon>Pseudomonadales</taxon>
        <taxon>Pseudomonadaceae</taxon>
        <taxon>Pseudomonas</taxon>
    </lineage>
</organism>
<name>A0A1H1I043_9PSED</name>
<dbReference type="AlphaFoldDB" id="A0A1H1I043"/>
<keyword evidence="2" id="KW-1185">Reference proteome</keyword>
<gene>
    <name evidence="1" type="ORF">SAMN04490195_4714</name>
</gene>
<protein>
    <submittedName>
        <fullName evidence="1">Uncharacterized protein</fullName>
    </submittedName>
</protein>
<sequence length="142" mass="16152">MKVCSYKGLSVVTMLRDEHCPPHAHVDGGTWSARFKFCFWHNGVELWDVIPLSRRPPLAVLEGLRQSLMQPAHLQRARGIWWRKIHTVCLDNQLWDGQINEVVWVKGIAGATYKIGSACYEPEANKTLLFLKGAQEGVEIEL</sequence>
<proteinExistence type="predicted"/>
<dbReference type="EMBL" id="FNKJ01000003">
    <property type="protein sequence ID" value="SDR30949.1"/>
    <property type="molecule type" value="Genomic_DNA"/>
</dbReference>
<evidence type="ECO:0000313" key="1">
    <source>
        <dbReference type="EMBL" id="SDR30949.1"/>
    </source>
</evidence>
<dbReference type="OrthoDB" id="6936714at2"/>
<dbReference type="Proteomes" id="UP000199570">
    <property type="component" value="Unassembled WGS sequence"/>
</dbReference>
<accession>A0A1H1I043</accession>
<reference evidence="2" key="1">
    <citation type="submission" date="2016-10" db="EMBL/GenBank/DDBJ databases">
        <authorList>
            <person name="Varghese N."/>
            <person name="Submissions S."/>
        </authorList>
    </citation>
    <scope>NUCLEOTIDE SEQUENCE [LARGE SCALE GENOMIC DNA]</scope>
    <source>
        <strain evidence="2">BS3775</strain>
    </source>
</reference>